<proteinExistence type="predicted"/>
<sequence length="279" mass="31318">MIVFSILFLIGFAKSITWLMVTSILFLIVGFVLARNSSIKDLRKVELIQQQLDSSLSSTIQNVGDFETTQQFVSVNKMTAIAIDENRKKVCLIEFDHEKLDEITPMSILNDSIDISYVATTFPYDDILQLEILSDGSSITKTSRKGQFGGAIIGGALAGGVGAIIGGTGASQTTKEMVKKIQLRIIVNNSFKTYYEITFQKFEAEVSKEKSYYNDVTHWYNLLSYIIKNDKENEKSEPIQSSGSVSDEILKISELYEKKLISKEEFESLKKSILNKELI</sequence>
<dbReference type="RefSeq" id="WP_377774279.1">
    <property type="nucleotide sequence ID" value="NZ_JBHUHO010000038.1"/>
</dbReference>
<evidence type="ECO:0000256" key="1">
    <source>
        <dbReference type="SAM" id="Phobius"/>
    </source>
</evidence>
<dbReference type="EMBL" id="JBHUHO010000038">
    <property type="protein sequence ID" value="MFD2117273.1"/>
    <property type="molecule type" value="Genomic_DNA"/>
</dbReference>
<keyword evidence="1" id="KW-0472">Membrane</keyword>
<organism evidence="2 3">
    <name type="scientific">Paenibacillus yanchengensis</name>
    <dbReference type="NCBI Taxonomy" id="2035833"/>
    <lineage>
        <taxon>Bacteria</taxon>
        <taxon>Bacillati</taxon>
        <taxon>Bacillota</taxon>
        <taxon>Bacilli</taxon>
        <taxon>Bacillales</taxon>
        <taxon>Paenibacillaceae</taxon>
        <taxon>Paenibacillus</taxon>
    </lineage>
</organism>
<name>A0ABW4YNQ4_9BACL</name>
<reference evidence="3" key="1">
    <citation type="journal article" date="2019" name="Int. J. Syst. Evol. Microbiol.">
        <title>The Global Catalogue of Microorganisms (GCM) 10K type strain sequencing project: providing services to taxonomists for standard genome sequencing and annotation.</title>
        <authorList>
            <consortium name="The Broad Institute Genomics Platform"/>
            <consortium name="The Broad Institute Genome Sequencing Center for Infectious Disease"/>
            <person name="Wu L."/>
            <person name="Ma J."/>
        </authorList>
    </citation>
    <scope>NUCLEOTIDE SEQUENCE [LARGE SCALE GENOMIC DNA]</scope>
    <source>
        <strain evidence="3">GH52</strain>
    </source>
</reference>
<gene>
    <name evidence="2" type="ORF">ACFSJH_16205</name>
</gene>
<keyword evidence="3" id="KW-1185">Reference proteome</keyword>
<comment type="caution">
    <text evidence="2">The sequence shown here is derived from an EMBL/GenBank/DDBJ whole genome shotgun (WGS) entry which is preliminary data.</text>
</comment>
<accession>A0ABW4YNQ4</accession>
<evidence type="ECO:0008006" key="4">
    <source>
        <dbReference type="Google" id="ProtNLM"/>
    </source>
</evidence>
<protein>
    <recommendedName>
        <fullName evidence="4">SHOCT domain-containing protein</fullName>
    </recommendedName>
</protein>
<keyword evidence="1" id="KW-1133">Transmembrane helix</keyword>
<dbReference type="Proteomes" id="UP001597362">
    <property type="component" value="Unassembled WGS sequence"/>
</dbReference>
<feature type="transmembrane region" description="Helical" evidence="1">
    <location>
        <begin position="6"/>
        <end position="34"/>
    </location>
</feature>
<keyword evidence="1" id="KW-0812">Transmembrane</keyword>
<evidence type="ECO:0000313" key="3">
    <source>
        <dbReference type="Proteomes" id="UP001597362"/>
    </source>
</evidence>
<evidence type="ECO:0000313" key="2">
    <source>
        <dbReference type="EMBL" id="MFD2117273.1"/>
    </source>
</evidence>